<dbReference type="InterPro" id="IPR035418">
    <property type="entry name" value="AraC-bd_2"/>
</dbReference>
<keyword evidence="2" id="KW-0238">DNA-binding</keyword>
<dbReference type="RefSeq" id="WP_045025084.1">
    <property type="nucleotide sequence ID" value="NZ_CP166108.1"/>
</dbReference>
<evidence type="ECO:0000313" key="5">
    <source>
        <dbReference type="EMBL" id="KJF69955.1"/>
    </source>
</evidence>
<sequence>MATIYRHFDGAVEPGASEVWERTIEEIFGDVEFFVADRDSFAGQIRSSAFGKVEINNVGCSYENAKRTNSHIGKSAEGFFALSFVMDGSLSLQQGGRDCDLGAGSYVLFDLDRPYSYQHSGWTDILSIKLPTAMLAARLKTPHNHTAVARCANQGVGRVTRDTLVSFANQAPGFSERVGAQLSSRFIDLTTIMLETREDDGMPITDFSSRKALYDRILRFIDGNLHDCELDAPRIAAANRISIRYLHRIFQETGQSVGDVLRTRRLERCYQILSAGSPQVSVKEIALGSGFRSQSHFATVFRKQYGLSPSDLRGSFIA</sequence>
<dbReference type="InterPro" id="IPR050204">
    <property type="entry name" value="AraC_XylS_family_regulators"/>
</dbReference>
<dbReference type="PROSITE" id="PS01124">
    <property type="entry name" value="HTH_ARAC_FAMILY_2"/>
    <property type="match status" value="1"/>
</dbReference>
<accession>A0ABR5CYR5</accession>
<protein>
    <recommendedName>
        <fullName evidence="4">HTH araC/xylS-type domain-containing protein</fullName>
    </recommendedName>
</protein>
<dbReference type="PRINTS" id="PR00032">
    <property type="entry name" value="HTHARAC"/>
</dbReference>
<evidence type="ECO:0000256" key="1">
    <source>
        <dbReference type="ARBA" id="ARBA00023015"/>
    </source>
</evidence>
<gene>
    <name evidence="5" type="ORF">RP75_29135</name>
</gene>
<dbReference type="InterPro" id="IPR018060">
    <property type="entry name" value="HTH_AraC"/>
</dbReference>
<organism evidence="5 6">
    <name type="scientific">Agrobacterium arsenijevicii</name>
    <dbReference type="NCBI Taxonomy" id="1585697"/>
    <lineage>
        <taxon>Bacteria</taxon>
        <taxon>Pseudomonadati</taxon>
        <taxon>Pseudomonadota</taxon>
        <taxon>Alphaproteobacteria</taxon>
        <taxon>Hyphomicrobiales</taxon>
        <taxon>Rhizobiaceae</taxon>
        <taxon>Rhizobium/Agrobacterium group</taxon>
        <taxon>Agrobacterium</taxon>
    </lineage>
</organism>
<dbReference type="InterPro" id="IPR009057">
    <property type="entry name" value="Homeodomain-like_sf"/>
</dbReference>
<keyword evidence="6" id="KW-1185">Reference proteome</keyword>
<keyword evidence="3" id="KW-0804">Transcription</keyword>
<dbReference type="EMBL" id="JWIT01000062">
    <property type="protein sequence ID" value="KJF69955.1"/>
    <property type="molecule type" value="Genomic_DNA"/>
</dbReference>
<dbReference type="PANTHER" id="PTHR46796">
    <property type="entry name" value="HTH-TYPE TRANSCRIPTIONAL ACTIVATOR RHAS-RELATED"/>
    <property type="match status" value="1"/>
</dbReference>
<dbReference type="Gene3D" id="1.10.10.60">
    <property type="entry name" value="Homeodomain-like"/>
    <property type="match status" value="1"/>
</dbReference>
<evidence type="ECO:0000256" key="2">
    <source>
        <dbReference type="ARBA" id="ARBA00023125"/>
    </source>
</evidence>
<proteinExistence type="predicted"/>
<feature type="domain" description="HTH araC/xylS-type" evidence="4">
    <location>
        <begin position="215"/>
        <end position="315"/>
    </location>
</feature>
<reference evidence="5 6" key="1">
    <citation type="submission" date="2014-12" db="EMBL/GenBank/DDBJ databases">
        <authorList>
            <person name="Kuzmanovic N."/>
            <person name="Pulawska J."/>
            <person name="Obradovic A."/>
        </authorList>
    </citation>
    <scope>NUCLEOTIDE SEQUENCE [LARGE SCALE GENOMIC DNA]</scope>
    <source>
        <strain evidence="5 6">KFB 330</strain>
    </source>
</reference>
<name>A0ABR5CYR5_9HYPH</name>
<dbReference type="Proteomes" id="UP000032564">
    <property type="component" value="Unassembled WGS sequence"/>
</dbReference>
<keyword evidence="1" id="KW-0805">Transcription regulation</keyword>
<dbReference type="SUPFAM" id="SSF46689">
    <property type="entry name" value="Homeodomain-like"/>
    <property type="match status" value="1"/>
</dbReference>
<dbReference type="PANTHER" id="PTHR46796:SF6">
    <property type="entry name" value="ARAC SUBFAMILY"/>
    <property type="match status" value="1"/>
</dbReference>
<evidence type="ECO:0000259" key="4">
    <source>
        <dbReference type="PROSITE" id="PS01124"/>
    </source>
</evidence>
<dbReference type="Pfam" id="PF12833">
    <property type="entry name" value="HTH_18"/>
    <property type="match status" value="1"/>
</dbReference>
<comment type="caution">
    <text evidence="5">The sequence shown here is derived from an EMBL/GenBank/DDBJ whole genome shotgun (WGS) entry which is preliminary data.</text>
</comment>
<evidence type="ECO:0000313" key="6">
    <source>
        <dbReference type="Proteomes" id="UP000032564"/>
    </source>
</evidence>
<dbReference type="Pfam" id="PF14525">
    <property type="entry name" value="AraC_binding_2"/>
    <property type="match status" value="1"/>
</dbReference>
<dbReference type="InterPro" id="IPR020449">
    <property type="entry name" value="Tscrpt_reg_AraC-type_HTH"/>
</dbReference>
<dbReference type="SMART" id="SM00342">
    <property type="entry name" value="HTH_ARAC"/>
    <property type="match status" value="1"/>
</dbReference>
<evidence type="ECO:0000256" key="3">
    <source>
        <dbReference type="ARBA" id="ARBA00023163"/>
    </source>
</evidence>